<keyword evidence="11" id="KW-0482">Metalloprotease</keyword>
<evidence type="ECO:0000256" key="1">
    <source>
        <dbReference type="ARBA" id="ARBA00001947"/>
    </source>
</evidence>
<evidence type="ECO:0000256" key="13">
    <source>
        <dbReference type="ARBA" id="ARBA00023180"/>
    </source>
</evidence>
<feature type="chain" id="PRO_5005115140" description="Peptide hydrolase" evidence="14">
    <location>
        <begin position="29"/>
        <end position="840"/>
    </location>
</feature>
<evidence type="ECO:0000313" key="18">
    <source>
        <dbReference type="EMBL" id="KIY51748.1"/>
    </source>
</evidence>
<gene>
    <name evidence="18" type="ORF">FISHEDRAFT_36479</name>
</gene>
<keyword evidence="6 14" id="KW-0479">Metal-binding</keyword>
<dbReference type="EC" id="3.4.-.-" evidence="14"/>
<evidence type="ECO:0000256" key="9">
    <source>
        <dbReference type="ARBA" id="ARBA00022833"/>
    </source>
</evidence>
<dbReference type="InterPro" id="IPR007484">
    <property type="entry name" value="Peptidase_M28"/>
</dbReference>
<dbReference type="PANTHER" id="PTHR12147:SF22">
    <property type="entry name" value="ENDOPLASMIC RETICULUM METALLOPEPTIDASE 1"/>
    <property type="match status" value="1"/>
</dbReference>
<accession>A0A0D7ALU5</accession>
<reference evidence="18 19" key="1">
    <citation type="journal article" date="2015" name="Fungal Genet. Biol.">
        <title>Evolution of novel wood decay mechanisms in Agaricales revealed by the genome sequences of Fistulina hepatica and Cylindrobasidium torrendii.</title>
        <authorList>
            <person name="Floudas D."/>
            <person name="Held B.W."/>
            <person name="Riley R."/>
            <person name="Nagy L.G."/>
            <person name="Koehler G."/>
            <person name="Ransdell A.S."/>
            <person name="Younus H."/>
            <person name="Chow J."/>
            <person name="Chiniquy J."/>
            <person name="Lipzen A."/>
            <person name="Tritt A."/>
            <person name="Sun H."/>
            <person name="Haridas S."/>
            <person name="LaButti K."/>
            <person name="Ohm R.A."/>
            <person name="Kues U."/>
            <person name="Blanchette R.A."/>
            <person name="Grigoriev I.V."/>
            <person name="Minto R.E."/>
            <person name="Hibbett D.S."/>
        </authorList>
    </citation>
    <scope>NUCLEOTIDE SEQUENCE [LARGE SCALE GENOMIC DNA]</scope>
    <source>
        <strain evidence="18 19">ATCC 64428</strain>
    </source>
</reference>
<evidence type="ECO:0000259" key="17">
    <source>
        <dbReference type="Pfam" id="PF22249"/>
    </source>
</evidence>
<dbReference type="InterPro" id="IPR045175">
    <property type="entry name" value="M28_fam"/>
</dbReference>
<keyword evidence="9 14" id="KW-0862">Zinc</keyword>
<keyword evidence="4 14" id="KW-0645">Protease</keyword>
<evidence type="ECO:0000256" key="2">
    <source>
        <dbReference type="ARBA" id="ARBA00004477"/>
    </source>
</evidence>
<evidence type="ECO:0000256" key="5">
    <source>
        <dbReference type="ARBA" id="ARBA00022692"/>
    </source>
</evidence>
<evidence type="ECO:0000256" key="15">
    <source>
        <dbReference type="SAM" id="Phobius"/>
    </source>
</evidence>
<evidence type="ECO:0000256" key="12">
    <source>
        <dbReference type="ARBA" id="ARBA00023136"/>
    </source>
</evidence>
<keyword evidence="10 15" id="KW-1133">Transmembrane helix</keyword>
<evidence type="ECO:0000256" key="11">
    <source>
        <dbReference type="ARBA" id="ARBA00023049"/>
    </source>
</evidence>
<evidence type="ECO:0000313" key="19">
    <source>
        <dbReference type="Proteomes" id="UP000054144"/>
    </source>
</evidence>
<dbReference type="CDD" id="cd03875">
    <property type="entry name" value="M28_Fxna_like"/>
    <property type="match status" value="1"/>
</dbReference>
<proteinExistence type="inferred from homology"/>
<dbReference type="OrthoDB" id="76293at2759"/>
<dbReference type="SUPFAM" id="SSF53187">
    <property type="entry name" value="Zn-dependent exopeptidases"/>
    <property type="match status" value="1"/>
</dbReference>
<comment type="similarity">
    <text evidence="3 14">Belongs to the peptidase M28 family.</text>
</comment>
<feature type="transmembrane region" description="Helical" evidence="15">
    <location>
        <begin position="372"/>
        <end position="388"/>
    </location>
</feature>
<evidence type="ECO:0000256" key="3">
    <source>
        <dbReference type="ARBA" id="ARBA00010918"/>
    </source>
</evidence>
<dbReference type="EMBL" id="KN881648">
    <property type="protein sequence ID" value="KIY51748.1"/>
    <property type="molecule type" value="Genomic_DNA"/>
</dbReference>
<evidence type="ECO:0000256" key="8">
    <source>
        <dbReference type="ARBA" id="ARBA00022824"/>
    </source>
</evidence>
<evidence type="ECO:0000256" key="4">
    <source>
        <dbReference type="ARBA" id="ARBA00022670"/>
    </source>
</evidence>
<dbReference type="Gene3D" id="3.40.630.10">
    <property type="entry name" value="Zn peptidases"/>
    <property type="match status" value="1"/>
</dbReference>
<keyword evidence="13" id="KW-0325">Glycoprotein</keyword>
<feature type="domain" description="Peptidase M28" evidence="16">
    <location>
        <begin position="136"/>
        <end position="329"/>
    </location>
</feature>
<evidence type="ECO:0000256" key="10">
    <source>
        <dbReference type="ARBA" id="ARBA00022989"/>
    </source>
</evidence>
<protein>
    <recommendedName>
        <fullName evidence="14">Peptide hydrolase</fullName>
        <ecNumber evidence="14">3.4.-.-</ecNumber>
    </recommendedName>
</protein>
<feature type="transmembrane region" description="Helical" evidence="15">
    <location>
        <begin position="509"/>
        <end position="531"/>
    </location>
</feature>
<organism evidence="18 19">
    <name type="scientific">Fistulina hepatica ATCC 64428</name>
    <dbReference type="NCBI Taxonomy" id="1128425"/>
    <lineage>
        <taxon>Eukaryota</taxon>
        <taxon>Fungi</taxon>
        <taxon>Dikarya</taxon>
        <taxon>Basidiomycota</taxon>
        <taxon>Agaricomycotina</taxon>
        <taxon>Agaricomycetes</taxon>
        <taxon>Agaricomycetidae</taxon>
        <taxon>Agaricales</taxon>
        <taxon>Fistulinaceae</taxon>
        <taxon>Fistulina</taxon>
    </lineage>
</organism>
<evidence type="ECO:0000256" key="14">
    <source>
        <dbReference type="RuleBase" id="RU361240"/>
    </source>
</evidence>
<keyword evidence="14" id="KW-0732">Signal</keyword>
<keyword evidence="8" id="KW-0256">Endoplasmic reticulum</keyword>
<dbReference type="Proteomes" id="UP000054144">
    <property type="component" value="Unassembled WGS sequence"/>
</dbReference>
<sequence length="840" mass="93096">MVSSTWGPFRSLLALTPILICAPYLAMRQHFGTLCDKPCRTDPKTNLSQISEANILAITKHLSENIGFRVVGNRQHAEATYWMLQQANDFKTQCEQIAAETGRKLECEVWQQEGSGSHRFDMMSKRLYKTYRNLTNTVVRLSNGTPEGKENAVLVNAHLDSTLPSPGAADDAISVAVMLDCMRVLISTPGWSPEHAIVFLFNHAEESLQDASHLFSTQHPLVPSINAVINLEAAGTTRREILFQATSEQMIEAYSHVPRPFGMIFASDIFGSGVILSDTDFRQFELYMNTTGLDMAIVGNSYFYHMRKDLVENIEAGVAQNMGENVLALLRHLSSVDSPLPSLTEGFVPPKTVYFSHLGKFWMYSFRTAKQLYGALFFASVALVSLSAPRGLKRATLAIPASIVCGIIASVCTGVVMQYVLRRGLSWFTNEYSPFLLYGPATMFGNVQWFIGPLNEEALFDALLILQSGCAYLIQLLNIGSAAMYFIMAVPTFAAVLTNRFLRTSDGRISLWAYAIGGAMPLNTGVQLLLPILEVFTPLSGRMGGEAPADLIIAVIVAVLGTFCFPLALPFAHRYGRKALTHGILYISILLVLSVAAFSMKSPFDANHQKRVFVIHSENMTSHEESLNFATSDGAPKFEVLARDIAQHVTPEMADTFTSVVMDDYNSEWNVMYPFSAVLSPYRVNLPVEDGHISEWNGKFTARALNETYDPTAGTRSLTIEITHPGLIWTVIAFDAHVLLWSLDDAPPDHRTRHIVKEASSYGIDTWTVDLTVLADRHEKLRLDLTGIDWKAMWPAERAVPEHRGRVMQIFEELDPWLDEKTNGAVDALMLGCVSGVVLV</sequence>
<dbReference type="PANTHER" id="PTHR12147">
    <property type="entry name" value="METALLOPEPTIDASE M28 FAMILY MEMBER"/>
    <property type="match status" value="1"/>
</dbReference>
<keyword evidence="12 15" id="KW-0472">Membrane</keyword>
<keyword evidence="7 14" id="KW-0378">Hydrolase</keyword>
<evidence type="ECO:0000256" key="6">
    <source>
        <dbReference type="ARBA" id="ARBA00022723"/>
    </source>
</evidence>
<feature type="transmembrane region" description="Helical" evidence="15">
    <location>
        <begin position="583"/>
        <end position="600"/>
    </location>
</feature>
<dbReference type="Pfam" id="PF22249">
    <property type="entry name" value="ERMP1-TM"/>
    <property type="match status" value="1"/>
</dbReference>
<dbReference type="GO" id="GO:0005789">
    <property type="term" value="C:endoplasmic reticulum membrane"/>
    <property type="evidence" value="ECO:0007669"/>
    <property type="project" value="UniProtKB-SubCell"/>
</dbReference>
<evidence type="ECO:0000259" key="16">
    <source>
        <dbReference type="Pfam" id="PF04389"/>
    </source>
</evidence>
<keyword evidence="5 15" id="KW-0812">Transmembrane</keyword>
<dbReference type="GO" id="GO:0008235">
    <property type="term" value="F:metalloexopeptidase activity"/>
    <property type="evidence" value="ECO:0007669"/>
    <property type="project" value="InterPro"/>
</dbReference>
<feature type="transmembrane region" description="Helical" evidence="15">
    <location>
        <begin position="551"/>
        <end position="571"/>
    </location>
</feature>
<dbReference type="InterPro" id="IPR053974">
    <property type="entry name" value="ERMP1_1-A_TM"/>
</dbReference>
<dbReference type="AlphaFoldDB" id="A0A0D7ALU5"/>
<dbReference type="GO" id="GO:0006508">
    <property type="term" value="P:proteolysis"/>
    <property type="evidence" value="ECO:0007669"/>
    <property type="project" value="UniProtKB-KW"/>
</dbReference>
<keyword evidence="19" id="KW-1185">Reference proteome</keyword>
<dbReference type="GO" id="GO:0046872">
    <property type="term" value="F:metal ion binding"/>
    <property type="evidence" value="ECO:0007669"/>
    <property type="project" value="UniProtKB-KW"/>
</dbReference>
<dbReference type="FunFam" id="3.40.630.10:FF:000008">
    <property type="entry name" value="Endoplasmic reticulum metallopeptidase 1"/>
    <property type="match status" value="1"/>
</dbReference>
<feature type="signal peptide" evidence="14">
    <location>
        <begin position="1"/>
        <end position="28"/>
    </location>
</feature>
<dbReference type="InterPro" id="IPR048024">
    <property type="entry name" value="Fxna-like_M28_dom"/>
</dbReference>
<feature type="transmembrane region" description="Helical" evidence="15">
    <location>
        <begin position="395"/>
        <end position="420"/>
    </location>
</feature>
<comment type="cofactor">
    <cofactor evidence="1">
        <name>Zn(2+)</name>
        <dbReference type="ChEBI" id="CHEBI:29105"/>
    </cofactor>
</comment>
<name>A0A0D7ALU5_9AGAR</name>
<comment type="subcellular location">
    <subcellularLocation>
        <location evidence="2">Endoplasmic reticulum membrane</location>
        <topology evidence="2">Multi-pass membrane protein</topology>
    </subcellularLocation>
</comment>
<feature type="domain" description="Endoplasmic reticulum metallopeptidase 1/1-A TM" evidence="17">
    <location>
        <begin position="415"/>
        <end position="562"/>
    </location>
</feature>
<dbReference type="Pfam" id="PF04389">
    <property type="entry name" value="Peptidase_M28"/>
    <property type="match status" value="1"/>
</dbReference>
<evidence type="ECO:0000256" key="7">
    <source>
        <dbReference type="ARBA" id="ARBA00022801"/>
    </source>
</evidence>
<feature type="transmembrane region" description="Helical" evidence="15">
    <location>
        <begin position="483"/>
        <end position="502"/>
    </location>
</feature>